<keyword evidence="5" id="KW-1188">Viral release from host cell</keyword>
<evidence type="ECO:0000256" key="4">
    <source>
        <dbReference type="ARBA" id="ARBA00022595"/>
    </source>
</evidence>
<keyword evidence="8" id="KW-1171">Viral genome ejection through host cell envelope</keyword>
<dbReference type="EMBL" id="MT259468">
    <property type="protein sequence ID" value="QIW89961.1"/>
    <property type="molecule type" value="Genomic_DNA"/>
</dbReference>
<evidence type="ECO:0000256" key="5">
    <source>
        <dbReference type="ARBA" id="ARBA00022612"/>
    </source>
</evidence>
<keyword evidence="7" id="KW-0118">Viral capsid assembly</keyword>
<evidence type="ECO:0000256" key="1">
    <source>
        <dbReference type="ARBA" id="ARBA00003421"/>
    </source>
</evidence>
<evidence type="ECO:0000256" key="3">
    <source>
        <dbReference type="ARBA" id="ARBA00022470"/>
    </source>
</evidence>
<dbReference type="GO" id="GO:0044423">
    <property type="term" value="C:virion component"/>
    <property type="evidence" value="ECO:0007669"/>
    <property type="project" value="UniProtKB-KW"/>
</dbReference>
<dbReference type="Pfam" id="PF12236">
    <property type="entry name" value="Head-tail_con"/>
    <property type="match status" value="1"/>
</dbReference>
<evidence type="ECO:0000313" key="12">
    <source>
        <dbReference type="Proteomes" id="UP000503286"/>
    </source>
</evidence>
<keyword evidence="6" id="KW-0946">Virion</keyword>
<evidence type="ECO:0000256" key="10">
    <source>
        <dbReference type="ARBA" id="ARBA00023296"/>
    </source>
</evidence>
<keyword evidence="12" id="KW-1185">Reference proteome</keyword>
<sequence>MQSTYESLFSTYQDTRLLKKLENYSLWTIPSIFPEKFEHGKTGNMEIQHDYQSVGATLVNNLAPKLAKLLFPFKQPFFHIEPTDKIKGLIDTGQNDDWRNDLVNLENSASKQLFLNSGYAALLETLKYLIITGNALMIREGTTTVVYGLRNFSILRDNSGKVLDLIIKESKAWGTVPVELKGKATGKQYKDEDSVDLYTRVQRKDIKGTVNYVVTQQLAGVDVNVTETYPEHLCPYIPVVWSLRAGDSYGRGLVEELAGDFAKLSDVSLALAKYELETLRLIPLVKPGATTDIDALAKADTGEPVQGNPADIQPYEGGQFAKIQQILADLDVITERLAKAFMYRGNTRQGERVTATEVELNANEADEALGGAISTISAHTHIRLAYLTLMEVSPEFITAVIANEFSLDITAGVASLGRNSDVQALIQAAQVIGGVVPVLTQLSQRIDPERIIDMVFRSYNLDTSLVMRTPEELNQLNEMQQQVVNQADPLAAVQATGEL</sequence>
<proteinExistence type="predicted"/>
<comment type="function">
    <text evidence="1">Forms the portal vertex of the capsid. This portal plays critical roles in head assembly, genome packaging, neck/tail attachment, and genome ejection. The portal protein multimerizes as a single ring-shaped homododecamer arranged around a central channel.</text>
</comment>
<keyword evidence="3" id="KW-1244">Viral short tail ejection system</keyword>
<evidence type="ECO:0000256" key="2">
    <source>
        <dbReference type="ARBA" id="ARBA00004328"/>
    </source>
</evidence>
<keyword evidence="10" id="KW-1160">Virus entry into host cell</keyword>
<keyword evidence="9" id="KW-0231">Viral genome packaging</keyword>
<name>A0A6H0X6M1_9CAUD</name>
<evidence type="ECO:0000256" key="7">
    <source>
        <dbReference type="ARBA" id="ARBA00022950"/>
    </source>
</evidence>
<dbReference type="GO" id="GO:0099002">
    <property type="term" value="P:symbiont genome ejection through host cell envelope, short tail mechanism"/>
    <property type="evidence" value="ECO:0007669"/>
    <property type="project" value="UniProtKB-KW"/>
</dbReference>
<dbReference type="InterPro" id="IPR020991">
    <property type="entry name" value="Connector_podovirus"/>
</dbReference>
<dbReference type="Proteomes" id="UP000503286">
    <property type="component" value="Segment"/>
</dbReference>
<evidence type="ECO:0000313" key="11">
    <source>
        <dbReference type="EMBL" id="QIW89961.1"/>
    </source>
</evidence>
<evidence type="ECO:0000256" key="8">
    <source>
        <dbReference type="ARBA" id="ARBA00023009"/>
    </source>
</evidence>
<evidence type="ECO:0000256" key="6">
    <source>
        <dbReference type="ARBA" id="ARBA00022844"/>
    </source>
</evidence>
<reference evidence="11" key="1">
    <citation type="submission" date="2020-03" db="EMBL/GenBank/DDBJ databases">
        <title>Complete genome sequence of Aeromonas phage PS.</title>
        <authorList>
            <person name="Tagunde S.N."/>
            <person name="Newase S.K."/>
            <person name="Nagar V."/>
            <person name="Kapadnis B.P."/>
            <person name="Pandit S.V."/>
        </authorList>
    </citation>
    <scope>NUCLEOTIDE SEQUENCE</scope>
</reference>
<keyword evidence="4" id="KW-1162">Viral penetration into host cytoplasm</keyword>
<accession>A0A6H0X6M1</accession>
<organism evidence="11 12">
    <name type="scientific">Aeromonas phage PS</name>
    <dbReference type="NCBI Taxonomy" id="2723762"/>
    <lineage>
        <taxon>Viruses</taxon>
        <taxon>Duplodnaviria</taxon>
        <taxon>Heunggongvirae</taxon>
        <taxon>Uroviricota</taxon>
        <taxon>Caudoviricetes</taxon>
        <taxon>Autographivirales</taxon>
        <taxon>Autoscriptoviridae</taxon>
        <taxon>Savitribaivirus</taxon>
        <taxon>Savitribaivirus PS</taxon>
    </lineage>
</organism>
<evidence type="ECO:0000256" key="9">
    <source>
        <dbReference type="ARBA" id="ARBA00023219"/>
    </source>
</evidence>
<protein>
    <submittedName>
        <fullName evidence="11">Head-tail connector protein</fullName>
    </submittedName>
</protein>
<comment type="subcellular location">
    <subcellularLocation>
        <location evidence="2">Virion</location>
    </subcellularLocation>
</comment>